<dbReference type="SUPFAM" id="SSF117281">
    <property type="entry name" value="Kelch motif"/>
    <property type="match status" value="1"/>
</dbReference>
<dbReference type="PANTHER" id="PTHR24412">
    <property type="entry name" value="KELCH PROTEIN"/>
    <property type="match status" value="1"/>
</dbReference>
<dbReference type="SUPFAM" id="SSF81296">
    <property type="entry name" value="E set domains"/>
    <property type="match status" value="1"/>
</dbReference>
<dbReference type="Pfam" id="PF01833">
    <property type="entry name" value="TIG"/>
    <property type="match status" value="1"/>
</dbReference>
<feature type="domain" description="IPT/TIG" evidence="4">
    <location>
        <begin position="39"/>
        <end position="109"/>
    </location>
</feature>
<gene>
    <name evidence="5" type="ORF">IRJ16_21455</name>
</gene>
<dbReference type="PROSITE" id="PS51257">
    <property type="entry name" value="PROKAR_LIPOPROTEIN"/>
    <property type="match status" value="1"/>
</dbReference>
<evidence type="ECO:0000313" key="6">
    <source>
        <dbReference type="Proteomes" id="UP000622475"/>
    </source>
</evidence>
<dbReference type="InterPro" id="IPR002909">
    <property type="entry name" value="IPT_dom"/>
</dbReference>
<dbReference type="InterPro" id="IPR015915">
    <property type="entry name" value="Kelch-typ_b-propeller"/>
</dbReference>
<proteinExistence type="predicted"/>
<dbReference type="InterPro" id="IPR014756">
    <property type="entry name" value="Ig_E-set"/>
</dbReference>
<sequence>MKNLYLKTTGVYLFAIAVLLSACSKSTQQPGPEVLTELTIKSVSPKEAKIGALITIRGTGFGSEQSLIKVSFGSSGMVRPTHFSDTVMTAVVPADATAGRVTVSLLMGPLVQSDDIFNPIFDGSDLSSLNKIQYTGSGTLTATKGHLAAAAVGDKILIAGGEHTGGLITDYDIYNITNGTWQSGRLSQSRTGMSVAGITNKILVAGGRVGTSVVNTVDIYDVNSNTWTTSQLSVARTNMAAVGCGSEVFFAGGLDETGKPSKHIDIYNVVTGKWRIAALSVARDGMVAATASNKVVFAGGNVPTNPALHGRVVDIYNADQDKLSWSTATLTVPRFIADGFAGAGNGRLILFAGGASNDQDPFIEVYNAVDNAWGTLRINEEIRVAAAAAAGTKIVFSQGKGRSYVYDILTATGVSVTHAGQTVPTVAAGIRNKIIFAGGPNFDQYTLFK</sequence>
<organism evidence="5 6">
    <name type="scientific">Mucilaginibacter myungsuensis</name>
    <dbReference type="NCBI Taxonomy" id="649104"/>
    <lineage>
        <taxon>Bacteria</taxon>
        <taxon>Pseudomonadati</taxon>
        <taxon>Bacteroidota</taxon>
        <taxon>Sphingobacteriia</taxon>
        <taxon>Sphingobacteriales</taxon>
        <taxon>Sphingobacteriaceae</taxon>
        <taxon>Mucilaginibacter</taxon>
    </lineage>
</organism>
<protein>
    <submittedName>
        <fullName evidence="5">IPT/TIG domain-containing protein</fullName>
    </submittedName>
</protein>
<keyword evidence="1" id="KW-0880">Kelch repeat</keyword>
<dbReference type="CDD" id="cd00102">
    <property type="entry name" value="IPT"/>
    <property type="match status" value="1"/>
</dbReference>
<comment type="caution">
    <text evidence="5">The sequence shown here is derived from an EMBL/GenBank/DDBJ whole genome shotgun (WGS) entry which is preliminary data.</text>
</comment>
<evidence type="ECO:0000256" key="3">
    <source>
        <dbReference type="SAM" id="SignalP"/>
    </source>
</evidence>
<dbReference type="Proteomes" id="UP000622475">
    <property type="component" value="Unassembled WGS sequence"/>
</dbReference>
<dbReference type="AlphaFoldDB" id="A0A929PZI6"/>
<feature type="signal peptide" evidence="3">
    <location>
        <begin position="1"/>
        <end position="22"/>
    </location>
</feature>
<keyword evidence="6" id="KW-1185">Reference proteome</keyword>
<keyword evidence="3" id="KW-0732">Signal</keyword>
<feature type="chain" id="PRO_5037849714" evidence="3">
    <location>
        <begin position="23"/>
        <end position="449"/>
    </location>
</feature>
<evidence type="ECO:0000259" key="4">
    <source>
        <dbReference type="Pfam" id="PF01833"/>
    </source>
</evidence>
<dbReference type="Gene3D" id="2.120.10.80">
    <property type="entry name" value="Kelch-type beta propeller"/>
    <property type="match status" value="1"/>
</dbReference>
<reference evidence="5" key="1">
    <citation type="submission" date="2020-10" db="EMBL/GenBank/DDBJ databases">
        <title>Mucilaginibacter mali sp. nov., isolated from rhizosphere soil of apple orchard.</title>
        <authorList>
            <person name="Lee J.-S."/>
            <person name="Kim H.S."/>
            <person name="Kim J.-S."/>
        </authorList>
    </citation>
    <scope>NUCLEOTIDE SEQUENCE</scope>
    <source>
        <strain evidence="5">KCTC 22746</strain>
    </source>
</reference>
<keyword evidence="2" id="KW-0677">Repeat</keyword>
<dbReference type="InterPro" id="IPR013783">
    <property type="entry name" value="Ig-like_fold"/>
</dbReference>
<dbReference type="Gene3D" id="2.60.40.10">
    <property type="entry name" value="Immunoglobulins"/>
    <property type="match status" value="1"/>
</dbReference>
<accession>A0A929PZI6</accession>
<evidence type="ECO:0000256" key="2">
    <source>
        <dbReference type="ARBA" id="ARBA00022737"/>
    </source>
</evidence>
<dbReference type="RefSeq" id="WP_194113780.1">
    <property type="nucleotide sequence ID" value="NZ_JADFFL010000012.1"/>
</dbReference>
<dbReference type="PANTHER" id="PTHR24412:SF489">
    <property type="entry name" value="RING FINGER DOMAIN AND KELCH REPEAT-CONTAINING PROTEIN DDB_G0271372"/>
    <property type="match status" value="1"/>
</dbReference>
<evidence type="ECO:0000256" key="1">
    <source>
        <dbReference type="ARBA" id="ARBA00022441"/>
    </source>
</evidence>
<dbReference type="InterPro" id="IPR006652">
    <property type="entry name" value="Kelch_1"/>
</dbReference>
<name>A0A929PZI6_9SPHI</name>
<evidence type="ECO:0000313" key="5">
    <source>
        <dbReference type="EMBL" id="MBE9664462.1"/>
    </source>
</evidence>
<dbReference type="EMBL" id="JADFFL010000012">
    <property type="protein sequence ID" value="MBE9664462.1"/>
    <property type="molecule type" value="Genomic_DNA"/>
</dbReference>
<dbReference type="SMART" id="SM00612">
    <property type="entry name" value="Kelch"/>
    <property type="match status" value="3"/>
</dbReference>
<dbReference type="Pfam" id="PF24681">
    <property type="entry name" value="Kelch_KLHDC2_KLHL20_DRC7"/>
    <property type="match status" value="1"/>
</dbReference>